<keyword evidence="5" id="KW-1185">Reference proteome</keyword>
<evidence type="ECO:0000256" key="1">
    <source>
        <dbReference type="SAM" id="MobiDB-lite"/>
    </source>
</evidence>
<evidence type="ECO:0000313" key="4">
    <source>
        <dbReference type="EMBL" id="MBB4906287.1"/>
    </source>
</evidence>
<dbReference type="EMBL" id="JACHJQ010000003">
    <property type="protein sequence ID" value="MBB4906287.1"/>
    <property type="molecule type" value="Genomic_DNA"/>
</dbReference>
<evidence type="ECO:0000313" key="5">
    <source>
        <dbReference type="Proteomes" id="UP000520767"/>
    </source>
</evidence>
<feature type="compositionally biased region" description="Pro residues" evidence="1">
    <location>
        <begin position="210"/>
        <end position="220"/>
    </location>
</feature>
<protein>
    <submittedName>
        <fullName evidence="4">Undecaprenyl-diphosphatase</fullName>
        <ecNumber evidence="4">3.6.1.27</ecNumber>
    </submittedName>
</protein>
<keyword evidence="4" id="KW-0378">Hydrolase</keyword>
<organism evidence="4 5">
    <name type="scientific">Actinophytocola algeriensis</name>
    <dbReference type="NCBI Taxonomy" id="1768010"/>
    <lineage>
        <taxon>Bacteria</taxon>
        <taxon>Bacillati</taxon>
        <taxon>Actinomycetota</taxon>
        <taxon>Actinomycetes</taxon>
        <taxon>Pseudonocardiales</taxon>
        <taxon>Pseudonocardiaceae</taxon>
    </lineage>
</organism>
<feature type="transmembrane region" description="Helical" evidence="2">
    <location>
        <begin position="75"/>
        <end position="93"/>
    </location>
</feature>
<feature type="region of interest" description="Disordered" evidence="1">
    <location>
        <begin position="189"/>
        <end position="220"/>
    </location>
</feature>
<dbReference type="InterPro" id="IPR036938">
    <property type="entry name" value="PAP2/HPO_sf"/>
</dbReference>
<reference evidence="4 5" key="1">
    <citation type="submission" date="2020-08" db="EMBL/GenBank/DDBJ databases">
        <title>Genomic Encyclopedia of Type Strains, Phase III (KMG-III): the genomes of soil and plant-associated and newly described type strains.</title>
        <authorList>
            <person name="Whitman W."/>
        </authorList>
    </citation>
    <scope>NUCLEOTIDE SEQUENCE [LARGE SCALE GENOMIC DNA]</scope>
    <source>
        <strain evidence="4 5">CECT 8960</strain>
    </source>
</reference>
<keyword evidence="2" id="KW-0472">Membrane</keyword>
<dbReference type="GO" id="GO:0050380">
    <property type="term" value="F:undecaprenyl-diphosphatase activity"/>
    <property type="evidence" value="ECO:0007669"/>
    <property type="project" value="UniProtKB-EC"/>
</dbReference>
<feature type="domain" description="Phosphatidic acid phosphatase type 2/haloperoxidase" evidence="3">
    <location>
        <begin position="105"/>
        <end position="177"/>
    </location>
</feature>
<accession>A0A7W7Q3B5</accession>
<name>A0A7W7Q3B5_9PSEU</name>
<keyword evidence="2" id="KW-1133">Transmembrane helix</keyword>
<dbReference type="Proteomes" id="UP000520767">
    <property type="component" value="Unassembled WGS sequence"/>
</dbReference>
<feature type="transmembrane region" description="Helical" evidence="2">
    <location>
        <begin position="160"/>
        <end position="178"/>
    </location>
</feature>
<evidence type="ECO:0000259" key="3">
    <source>
        <dbReference type="Pfam" id="PF01569"/>
    </source>
</evidence>
<gene>
    <name evidence="4" type="ORF">FHR82_002507</name>
</gene>
<dbReference type="EC" id="3.6.1.27" evidence="4"/>
<dbReference type="RefSeq" id="WP_184810520.1">
    <property type="nucleotide sequence ID" value="NZ_JACHJQ010000003.1"/>
</dbReference>
<dbReference type="Pfam" id="PF01569">
    <property type="entry name" value="PAP2"/>
    <property type="match status" value="1"/>
</dbReference>
<dbReference type="SUPFAM" id="SSF48317">
    <property type="entry name" value="Acid phosphatase/Vanadium-dependent haloperoxidase"/>
    <property type="match status" value="1"/>
</dbReference>
<sequence length="220" mass="22559">MSVLAAIALVVMGFVFAGQSAGAAVDIGVREELRQLGSTWRQLALAVDWLAEPVGAVVVLGTCVLLFLRARNRFAAVLVVVAPAAVVVVTTGMKPLTGRTINDGFLAFPSGHTAFLAAVALVVTLSVARRLVVVMVVTLAAGLAMAWAQVLLNAHYPTDTLGGFCVTLAVVPVVVLALDRIWTVASRAAPAAADDRPDGNPLPARGGAPAVPPSPSATHD</sequence>
<comment type="caution">
    <text evidence="4">The sequence shown here is derived from an EMBL/GenBank/DDBJ whole genome shotgun (WGS) entry which is preliminary data.</text>
</comment>
<proteinExistence type="predicted"/>
<feature type="transmembrane region" description="Helical" evidence="2">
    <location>
        <begin position="105"/>
        <end position="124"/>
    </location>
</feature>
<dbReference type="AlphaFoldDB" id="A0A7W7Q3B5"/>
<dbReference type="Gene3D" id="1.20.144.10">
    <property type="entry name" value="Phosphatidic acid phosphatase type 2/haloperoxidase"/>
    <property type="match status" value="1"/>
</dbReference>
<feature type="transmembrane region" description="Helical" evidence="2">
    <location>
        <begin position="47"/>
        <end position="68"/>
    </location>
</feature>
<evidence type="ECO:0000256" key="2">
    <source>
        <dbReference type="SAM" id="Phobius"/>
    </source>
</evidence>
<dbReference type="InterPro" id="IPR000326">
    <property type="entry name" value="PAP2/HPO"/>
</dbReference>
<feature type="transmembrane region" description="Helical" evidence="2">
    <location>
        <begin position="131"/>
        <end position="148"/>
    </location>
</feature>
<keyword evidence="2" id="KW-0812">Transmembrane</keyword>